<evidence type="ECO:0000313" key="3">
    <source>
        <dbReference type="Proteomes" id="UP000502756"/>
    </source>
</evidence>
<dbReference type="RefSeq" id="WP_171738150.1">
    <property type="nucleotide sequence ID" value="NZ_CP053435.1"/>
</dbReference>
<organism evidence="2 3">
    <name type="scientific">Spirosoma taeanense</name>
    <dbReference type="NCBI Taxonomy" id="2735870"/>
    <lineage>
        <taxon>Bacteria</taxon>
        <taxon>Pseudomonadati</taxon>
        <taxon>Bacteroidota</taxon>
        <taxon>Cytophagia</taxon>
        <taxon>Cytophagales</taxon>
        <taxon>Cytophagaceae</taxon>
        <taxon>Spirosoma</taxon>
    </lineage>
</organism>
<feature type="domain" description="VOC" evidence="1">
    <location>
        <begin position="2"/>
        <end position="115"/>
    </location>
</feature>
<dbReference type="PROSITE" id="PS51819">
    <property type="entry name" value="VOC"/>
    <property type="match status" value="1"/>
</dbReference>
<gene>
    <name evidence="2" type="ORF">HNV11_02475</name>
</gene>
<reference evidence="2 3" key="1">
    <citation type="submission" date="2020-05" db="EMBL/GenBank/DDBJ databases">
        <title>Genome sequencing of Spirosoma sp. TS118.</title>
        <authorList>
            <person name="Lee J.-H."/>
            <person name="Jeong S."/>
            <person name="Zhao L."/>
            <person name="Jung J.-H."/>
            <person name="Kim M.-K."/>
            <person name="Lim S."/>
        </authorList>
    </citation>
    <scope>NUCLEOTIDE SEQUENCE [LARGE SCALE GENOMIC DNA]</scope>
    <source>
        <strain evidence="2 3">TS118</strain>
    </source>
</reference>
<dbReference type="InterPro" id="IPR029068">
    <property type="entry name" value="Glyas_Bleomycin-R_OHBP_Dase"/>
</dbReference>
<sequence length="241" mass="27100">MRFLDIELYTADPAGTRAFYTQQLGLPIVAESSDYLTLQVGWTRLTFRAVTESVAPYHLAINVPSGTLEVCMHWYQLDYIDTQAPGQTIAEFPSWRARSTYFYDNNGNLLEFIARNDLSLDSPNLTLGDLFQCISEIGIATECVSETARQLIQRFGIGPFAKSVQLPDFMAMGDDNGLLILSKVGRNWLFTDTPAALNYCRIKFERTPGCQLQTLLGYDINQMPIGYQVPNRPKPYTLSAL</sequence>
<protein>
    <submittedName>
        <fullName evidence="2">VOC family protein</fullName>
    </submittedName>
</protein>
<dbReference type="SUPFAM" id="SSF54593">
    <property type="entry name" value="Glyoxalase/Bleomycin resistance protein/Dihydroxybiphenyl dioxygenase"/>
    <property type="match status" value="1"/>
</dbReference>
<dbReference type="AlphaFoldDB" id="A0A6M5Y0M3"/>
<dbReference type="Gene3D" id="3.10.180.10">
    <property type="entry name" value="2,3-Dihydroxybiphenyl 1,2-Dioxygenase, domain 1"/>
    <property type="match status" value="1"/>
</dbReference>
<proteinExistence type="predicted"/>
<dbReference type="Proteomes" id="UP000502756">
    <property type="component" value="Chromosome"/>
</dbReference>
<accession>A0A6M5Y0M3</accession>
<dbReference type="InterPro" id="IPR037523">
    <property type="entry name" value="VOC_core"/>
</dbReference>
<name>A0A6M5Y0M3_9BACT</name>
<evidence type="ECO:0000259" key="1">
    <source>
        <dbReference type="PROSITE" id="PS51819"/>
    </source>
</evidence>
<dbReference type="CDD" id="cd06587">
    <property type="entry name" value="VOC"/>
    <property type="match status" value="1"/>
</dbReference>
<dbReference type="KEGG" id="stae:HNV11_02475"/>
<evidence type="ECO:0000313" key="2">
    <source>
        <dbReference type="EMBL" id="QJW88317.1"/>
    </source>
</evidence>
<dbReference type="EMBL" id="CP053435">
    <property type="protein sequence ID" value="QJW88317.1"/>
    <property type="molecule type" value="Genomic_DNA"/>
</dbReference>
<keyword evidence="3" id="KW-1185">Reference proteome</keyword>